<dbReference type="PANTHER" id="PTHR11586">
    <property type="entry name" value="TRNA-AMINOACYLATION COFACTOR ARC1 FAMILY MEMBER"/>
    <property type="match status" value="1"/>
</dbReference>
<dbReference type="PANTHER" id="PTHR11586:SF33">
    <property type="entry name" value="AMINOACYL TRNA SYNTHASE COMPLEX-INTERACTING MULTIFUNCTIONAL PROTEIN 1"/>
    <property type="match status" value="1"/>
</dbReference>
<dbReference type="FunFam" id="2.40.50.140:FF:000047">
    <property type="entry name" value="tyrosine--tRNA ligase, cytoplasmic isoform X2"/>
    <property type="match status" value="1"/>
</dbReference>
<dbReference type="EMBL" id="VIIS01000161">
    <property type="protein sequence ID" value="KAF0312552.1"/>
    <property type="molecule type" value="Genomic_DNA"/>
</dbReference>
<feature type="compositionally biased region" description="Low complexity" evidence="8">
    <location>
        <begin position="116"/>
        <end position="129"/>
    </location>
</feature>
<dbReference type="AlphaFoldDB" id="A0A6A4XDW9"/>
<keyword evidence="5" id="KW-0648">Protein biosynthesis</keyword>
<dbReference type="GO" id="GO:0000049">
    <property type="term" value="F:tRNA binding"/>
    <property type="evidence" value="ECO:0007669"/>
    <property type="project" value="UniProtKB-UniRule"/>
</dbReference>
<dbReference type="InterPro" id="IPR051270">
    <property type="entry name" value="Tyrosine-tRNA_ligase_regulator"/>
</dbReference>
<evidence type="ECO:0000256" key="1">
    <source>
        <dbReference type="ARBA" id="ARBA00004496"/>
    </source>
</evidence>
<sequence>MFRLTRGVSSIVFNSSTIPCARQCRKMSSEVVNRLENRAKQADDIIQHLKKEIAALQSATQSEELLSLQEENSQLKAEVERWTKALVQAEEKNGVKQVPLPGRSAAPAASVTAAAAPAAAPATKAPADTKPAKEAKTDKKKADKKGEKKPKADAKAASGAGDADSVDIGLLDLRVGRIVTAEKHPDADSLYVEQVDVGETAPRTVVSGLVRFVPVEQMQDRMAVLLCNLKPAKMRGVTSQAMVMCASTPDKVEILSPPAGAQPGDLVTCEGFVRRADAQLNPKKKIFEQVAPDLKTDAEKRATYRGVVWEVAGKGVVTAQTLTNVIIK</sequence>
<dbReference type="SUPFAM" id="SSF50249">
    <property type="entry name" value="Nucleic acid-binding proteins"/>
    <property type="match status" value="1"/>
</dbReference>
<name>A0A6A4XDW9_AMPAM</name>
<proteinExistence type="predicted"/>
<dbReference type="Proteomes" id="UP000440578">
    <property type="component" value="Unassembled WGS sequence"/>
</dbReference>
<keyword evidence="4 6" id="KW-0694">RNA-binding</keyword>
<dbReference type="InterPro" id="IPR012340">
    <property type="entry name" value="NA-bd_OB-fold"/>
</dbReference>
<dbReference type="PROSITE" id="PS50886">
    <property type="entry name" value="TRBD"/>
    <property type="match status" value="1"/>
</dbReference>
<evidence type="ECO:0000313" key="11">
    <source>
        <dbReference type="Proteomes" id="UP000440578"/>
    </source>
</evidence>
<organism evidence="10 11">
    <name type="scientific">Amphibalanus amphitrite</name>
    <name type="common">Striped barnacle</name>
    <name type="synonym">Balanus amphitrite</name>
    <dbReference type="NCBI Taxonomy" id="1232801"/>
    <lineage>
        <taxon>Eukaryota</taxon>
        <taxon>Metazoa</taxon>
        <taxon>Ecdysozoa</taxon>
        <taxon>Arthropoda</taxon>
        <taxon>Crustacea</taxon>
        <taxon>Multicrustacea</taxon>
        <taxon>Cirripedia</taxon>
        <taxon>Thoracica</taxon>
        <taxon>Thoracicalcarea</taxon>
        <taxon>Balanomorpha</taxon>
        <taxon>Balanoidea</taxon>
        <taxon>Balanidae</taxon>
        <taxon>Amphibalaninae</taxon>
        <taxon>Amphibalanus</taxon>
    </lineage>
</organism>
<feature type="domain" description="TRNA-binding" evidence="9">
    <location>
        <begin position="167"/>
        <end position="268"/>
    </location>
</feature>
<feature type="coiled-coil region" evidence="7">
    <location>
        <begin position="32"/>
        <end position="92"/>
    </location>
</feature>
<evidence type="ECO:0000256" key="7">
    <source>
        <dbReference type="SAM" id="Coils"/>
    </source>
</evidence>
<evidence type="ECO:0000256" key="6">
    <source>
        <dbReference type="PROSITE-ProRule" id="PRU00209"/>
    </source>
</evidence>
<keyword evidence="3 6" id="KW-0820">tRNA-binding</keyword>
<evidence type="ECO:0000256" key="8">
    <source>
        <dbReference type="SAM" id="MobiDB-lite"/>
    </source>
</evidence>
<dbReference type="CDD" id="cd02799">
    <property type="entry name" value="tRNA_bind_EMAP-II_like"/>
    <property type="match status" value="1"/>
</dbReference>
<accession>A0A6A4XDW9</accession>
<keyword evidence="7" id="KW-0175">Coiled coil</keyword>
<dbReference type="InterPro" id="IPR002547">
    <property type="entry name" value="tRNA-bd_dom"/>
</dbReference>
<reference evidence="10 11" key="1">
    <citation type="submission" date="2019-07" db="EMBL/GenBank/DDBJ databases">
        <title>Draft genome assembly of a fouling barnacle, Amphibalanus amphitrite (Darwin, 1854): The first reference genome for Thecostraca.</title>
        <authorList>
            <person name="Kim W."/>
        </authorList>
    </citation>
    <scope>NUCLEOTIDE SEQUENCE [LARGE SCALE GENOMIC DNA]</scope>
    <source>
        <strain evidence="10">SNU_AA5</strain>
        <tissue evidence="10">Soma without cirri and trophi</tissue>
    </source>
</reference>
<gene>
    <name evidence="10" type="primary">AIMP1</name>
    <name evidence="10" type="ORF">FJT64_016702</name>
</gene>
<dbReference type="OrthoDB" id="197206at2759"/>
<keyword evidence="11" id="KW-1185">Reference proteome</keyword>
<dbReference type="Gene3D" id="2.40.50.140">
    <property type="entry name" value="Nucleic acid-binding proteins"/>
    <property type="match status" value="1"/>
</dbReference>
<evidence type="ECO:0000256" key="5">
    <source>
        <dbReference type="ARBA" id="ARBA00022917"/>
    </source>
</evidence>
<comment type="caution">
    <text evidence="10">The sequence shown here is derived from an EMBL/GenBank/DDBJ whole genome shotgun (WGS) entry which is preliminary data.</text>
</comment>
<comment type="subcellular location">
    <subcellularLocation>
        <location evidence="1">Cytoplasm</location>
    </subcellularLocation>
</comment>
<evidence type="ECO:0000256" key="2">
    <source>
        <dbReference type="ARBA" id="ARBA00022490"/>
    </source>
</evidence>
<protein>
    <submittedName>
        <fullName evidence="10">Aminoacyl tRNA synthase complex-interacting multifunctional protein 1</fullName>
    </submittedName>
</protein>
<feature type="region of interest" description="Disordered" evidence="8">
    <location>
        <begin position="116"/>
        <end position="162"/>
    </location>
</feature>
<feature type="compositionally biased region" description="Basic and acidic residues" evidence="8">
    <location>
        <begin position="130"/>
        <end position="154"/>
    </location>
</feature>
<dbReference type="GO" id="GO:0005737">
    <property type="term" value="C:cytoplasm"/>
    <property type="evidence" value="ECO:0007669"/>
    <property type="project" value="UniProtKB-SubCell"/>
</dbReference>
<evidence type="ECO:0000256" key="3">
    <source>
        <dbReference type="ARBA" id="ARBA00022555"/>
    </source>
</evidence>
<evidence type="ECO:0000313" key="10">
    <source>
        <dbReference type="EMBL" id="KAF0312552.1"/>
    </source>
</evidence>
<evidence type="ECO:0000256" key="4">
    <source>
        <dbReference type="ARBA" id="ARBA00022884"/>
    </source>
</evidence>
<evidence type="ECO:0000259" key="9">
    <source>
        <dbReference type="PROSITE" id="PS50886"/>
    </source>
</evidence>
<keyword evidence="2" id="KW-0963">Cytoplasm</keyword>
<dbReference type="Pfam" id="PF01588">
    <property type="entry name" value="tRNA_bind"/>
    <property type="match status" value="1"/>
</dbReference>
<dbReference type="GO" id="GO:0006412">
    <property type="term" value="P:translation"/>
    <property type="evidence" value="ECO:0007669"/>
    <property type="project" value="UniProtKB-KW"/>
</dbReference>